<dbReference type="PANTHER" id="PTHR34933">
    <property type="entry name" value="FLAGELLAR L-RING PROTEIN"/>
    <property type="match status" value="1"/>
</dbReference>
<protein>
    <recommendedName>
        <fullName evidence="7">Flagellar L-ring protein</fullName>
    </recommendedName>
    <alternativeName>
        <fullName evidence="7">Basal body L-ring protein</fullName>
    </alternativeName>
</protein>
<reference evidence="8" key="2">
    <citation type="submission" date="2020-01" db="EMBL/GenBank/DDBJ databases">
        <authorList>
            <person name="Campanaro S."/>
        </authorList>
    </citation>
    <scope>NUCLEOTIDE SEQUENCE</scope>
    <source>
        <strain evidence="8">AS06rmzACSIP_7</strain>
    </source>
</reference>
<accession>A0A351U7Y1</accession>
<comment type="caution">
    <text evidence="8">The sequence shown here is derived from an EMBL/GenBank/DDBJ whole genome shotgun (WGS) entry which is preliminary data.</text>
</comment>
<dbReference type="InterPro" id="IPR000527">
    <property type="entry name" value="Flag_Lring"/>
</dbReference>
<evidence type="ECO:0000313" key="9">
    <source>
        <dbReference type="Proteomes" id="UP000777265"/>
    </source>
</evidence>
<evidence type="ECO:0000256" key="7">
    <source>
        <dbReference type="HAMAP-Rule" id="MF_00415"/>
    </source>
</evidence>
<name>A0A351U7Y1_9BACT</name>
<dbReference type="Proteomes" id="UP000777265">
    <property type="component" value="Unassembled WGS sequence"/>
</dbReference>
<dbReference type="PANTHER" id="PTHR34933:SF1">
    <property type="entry name" value="FLAGELLAR L-RING PROTEIN"/>
    <property type="match status" value="1"/>
</dbReference>
<keyword evidence="5 7" id="KW-0975">Bacterial flagellum</keyword>
<keyword evidence="8" id="KW-0969">Cilium</keyword>
<comment type="similarity">
    <text evidence="2 7">Belongs to the FlgH family.</text>
</comment>
<reference evidence="8" key="1">
    <citation type="journal article" date="2020" name="Biotechnol. Biofuels">
        <title>New insights from the biogas microbiome by comprehensive genome-resolved metagenomics of nearly 1600 species originating from multiple anaerobic digesters.</title>
        <authorList>
            <person name="Campanaro S."/>
            <person name="Treu L."/>
            <person name="Rodriguez-R L.M."/>
            <person name="Kovalovszki A."/>
            <person name="Ziels R.M."/>
            <person name="Maus I."/>
            <person name="Zhu X."/>
            <person name="Kougias P.G."/>
            <person name="Basile A."/>
            <person name="Luo G."/>
            <person name="Schluter A."/>
            <person name="Konstantinidis K.T."/>
            <person name="Angelidaki I."/>
        </authorList>
    </citation>
    <scope>NUCLEOTIDE SEQUENCE</scope>
    <source>
        <strain evidence="8">AS06rmzACSIP_7</strain>
    </source>
</reference>
<dbReference type="GO" id="GO:0009279">
    <property type="term" value="C:cell outer membrane"/>
    <property type="evidence" value="ECO:0007669"/>
    <property type="project" value="UniProtKB-SubCell"/>
</dbReference>
<organism evidence="8 9">
    <name type="scientific">Syntrophorhabdus aromaticivorans</name>
    <dbReference type="NCBI Taxonomy" id="328301"/>
    <lineage>
        <taxon>Bacteria</taxon>
        <taxon>Pseudomonadati</taxon>
        <taxon>Thermodesulfobacteriota</taxon>
        <taxon>Syntrophorhabdia</taxon>
        <taxon>Syntrophorhabdales</taxon>
        <taxon>Syntrophorhabdaceae</taxon>
        <taxon>Syntrophorhabdus</taxon>
    </lineage>
</organism>
<dbReference type="HAMAP" id="MF_00415">
    <property type="entry name" value="FlgH"/>
    <property type="match status" value="1"/>
</dbReference>
<dbReference type="AlphaFoldDB" id="A0A351U7Y1"/>
<evidence type="ECO:0000256" key="4">
    <source>
        <dbReference type="ARBA" id="ARBA00023136"/>
    </source>
</evidence>
<gene>
    <name evidence="7" type="primary">flgH</name>
    <name evidence="8" type="ORF">GXY80_09255</name>
</gene>
<keyword evidence="3" id="KW-0732">Signal</keyword>
<dbReference type="GO" id="GO:0071973">
    <property type="term" value="P:bacterial-type flagellum-dependent cell motility"/>
    <property type="evidence" value="ECO:0007669"/>
    <property type="project" value="InterPro"/>
</dbReference>
<dbReference type="GO" id="GO:0009427">
    <property type="term" value="C:bacterial-type flagellum basal body, distal rod, L ring"/>
    <property type="evidence" value="ECO:0007669"/>
    <property type="project" value="InterPro"/>
</dbReference>
<evidence type="ECO:0000256" key="2">
    <source>
        <dbReference type="ARBA" id="ARBA00006929"/>
    </source>
</evidence>
<evidence type="ECO:0000256" key="5">
    <source>
        <dbReference type="ARBA" id="ARBA00023143"/>
    </source>
</evidence>
<dbReference type="GO" id="GO:0003774">
    <property type="term" value="F:cytoskeletal motor activity"/>
    <property type="evidence" value="ECO:0007669"/>
    <property type="project" value="InterPro"/>
</dbReference>
<comment type="function">
    <text evidence="1 7">Assembles around the rod to form the L-ring and probably protects the motor/basal body from shearing forces during rotation.</text>
</comment>
<evidence type="ECO:0000256" key="6">
    <source>
        <dbReference type="ARBA" id="ARBA00023237"/>
    </source>
</evidence>
<dbReference type="PRINTS" id="PR01008">
    <property type="entry name" value="FLGLRINGFLGH"/>
</dbReference>
<keyword evidence="8" id="KW-0282">Flagellum</keyword>
<evidence type="ECO:0000256" key="3">
    <source>
        <dbReference type="ARBA" id="ARBA00022729"/>
    </source>
</evidence>
<keyword evidence="8" id="KW-0966">Cell projection</keyword>
<dbReference type="EMBL" id="JAAYEE010000156">
    <property type="protein sequence ID" value="NLW35650.1"/>
    <property type="molecule type" value="Genomic_DNA"/>
</dbReference>
<comment type="subcellular location">
    <subcellularLocation>
        <location evidence="7">Cell outer membrane</location>
    </subcellularLocation>
    <subcellularLocation>
        <location evidence="7">Bacterial flagellum basal body</location>
    </subcellularLocation>
</comment>
<proteinExistence type="inferred from homology"/>
<evidence type="ECO:0000256" key="1">
    <source>
        <dbReference type="ARBA" id="ARBA00002591"/>
    </source>
</evidence>
<comment type="subunit">
    <text evidence="7">The basal body constitutes a major portion of the flagellar organelle and consists of four rings (L,P,S, and M) mounted on a central rod.</text>
</comment>
<dbReference type="STRING" id="909663.GCA_000512235_02407"/>
<keyword evidence="6 7" id="KW-0998">Cell outer membrane</keyword>
<keyword evidence="4 7" id="KW-0472">Membrane</keyword>
<sequence>MKAILLIAAWFIFCAGCNTISQLEQSRIKDEPFVIDNTYRYAKQDAAKVRQGTKLGTIWRGEATPNNFFVDQRAKSIGDIITIKITEVSEASEKATTDTGRSSAIDAGISNAMGWEVKYPARHPNVNMEHLVKAGTSNTFNGTGETKRKGSLSATISAKVVDVLPSGNLAVEGKREIYINNEKKEILLQGIVRPRDIAYDNSVLSTQVADAKVIYTGIGVIGEKQRPGWLTRAFDLVWPF</sequence>
<evidence type="ECO:0000313" key="8">
    <source>
        <dbReference type="EMBL" id="NLW35650.1"/>
    </source>
</evidence>
<dbReference type="Pfam" id="PF02107">
    <property type="entry name" value="FlgH"/>
    <property type="match status" value="1"/>
</dbReference>